<feature type="region of interest" description="Disordered" evidence="1">
    <location>
        <begin position="217"/>
        <end position="243"/>
    </location>
</feature>
<dbReference type="KEGG" id="tva:4768820"/>
<dbReference type="InterPro" id="IPR038217">
    <property type="entry name" value="MRG_C_sf"/>
</dbReference>
<evidence type="ECO:0000256" key="1">
    <source>
        <dbReference type="SAM" id="MobiDB-lite"/>
    </source>
</evidence>
<dbReference type="RefSeq" id="XP_001323106.1">
    <property type="nucleotide sequence ID" value="XM_001323071.1"/>
</dbReference>
<dbReference type="Gene3D" id="1.10.274.30">
    <property type="entry name" value="MRG domain"/>
    <property type="match status" value="1"/>
</dbReference>
<gene>
    <name evidence="3" type="ORF">TVAG_012490</name>
</gene>
<dbReference type="InParanoid" id="A2E8Z9"/>
<organism evidence="3 4">
    <name type="scientific">Trichomonas vaginalis (strain ATCC PRA-98 / G3)</name>
    <dbReference type="NCBI Taxonomy" id="412133"/>
    <lineage>
        <taxon>Eukaryota</taxon>
        <taxon>Metamonada</taxon>
        <taxon>Parabasalia</taxon>
        <taxon>Trichomonadida</taxon>
        <taxon>Trichomonadidae</taxon>
        <taxon>Trichomonas</taxon>
    </lineage>
</organism>
<feature type="compositionally biased region" description="Basic and acidic residues" evidence="1">
    <location>
        <begin position="228"/>
        <end position="243"/>
    </location>
</feature>
<dbReference type="VEuPathDB" id="TrichDB:TVAG_012490"/>
<accession>A2E8Z9</accession>
<dbReference type="PROSITE" id="PS51640">
    <property type="entry name" value="MRG"/>
    <property type="match status" value="1"/>
</dbReference>
<dbReference type="Proteomes" id="UP000001542">
    <property type="component" value="Unassembled WGS sequence"/>
</dbReference>
<protein>
    <recommendedName>
        <fullName evidence="2">MRG domain-containing protein</fullName>
    </recommendedName>
</protein>
<reference evidence="3" key="1">
    <citation type="submission" date="2006-10" db="EMBL/GenBank/DDBJ databases">
        <authorList>
            <person name="Amadeo P."/>
            <person name="Zhao Q."/>
            <person name="Wortman J."/>
            <person name="Fraser-Liggett C."/>
            <person name="Carlton J."/>
        </authorList>
    </citation>
    <scope>NUCLEOTIDE SEQUENCE</scope>
    <source>
        <strain evidence="3">G3</strain>
    </source>
</reference>
<dbReference type="VEuPathDB" id="TrichDB:TVAGG3_1075230"/>
<evidence type="ECO:0000259" key="2">
    <source>
        <dbReference type="Pfam" id="PF05712"/>
    </source>
</evidence>
<dbReference type="InterPro" id="IPR026541">
    <property type="entry name" value="MRG_dom"/>
</dbReference>
<feature type="domain" description="MRG" evidence="2">
    <location>
        <begin position="58"/>
        <end position="212"/>
    </location>
</feature>
<evidence type="ECO:0000313" key="4">
    <source>
        <dbReference type="Proteomes" id="UP000001542"/>
    </source>
</evidence>
<dbReference type="OrthoDB" id="10263087at2759"/>
<keyword evidence="4" id="KW-1185">Reference proteome</keyword>
<proteinExistence type="predicted"/>
<reference evidence="3" key="2">
    <citation type="journal article" date="2007" name="Science">
        <title>Draft genome sequence of the sexually transmitted pathogen Trichomonas vaginalis.</title>
        <authorList>
            <person name="Carlton J.M."/>
            <person name="Hirt R.P."/>
            <person name="Silva J.C."/>
            <person name="Delcher A.L."/>
            <person name="Schatz M."/>
            <person name="Zhao Q."/>
            <person name="Wortman J.R."/>
            <person name="Bidwell S.L."/>
            <person name="Alsmark U.C.M."/>
            <person name="Besteiro S."/>
            <person name="Sicheritz-Ponten T."/>
            <person name="Noel C.J."/>
            <person name="Dacks J.B."/>
            <person name="Foster P.G."/>
            <person name="Simillion C."/>
            <person name="Van de Peer Y."/>
            <person name="Miranda-Saavedra D."/>
            <person name="Barton G.J."/>
            <person name="Westrop G.D."/>
            <person name="Mueller S."/>
            <person name="Dessi D."/>
            <person name="Fiori P.L."/>
            <person name="Ren Q."/>
            <person name="Paulsen I."/>
            <person name="Zhang H."/>
            <person name="Bastida-Corcuera F.D."/>
            <person name="Simoes-Barbosa A."/>
            <person name="Brown M.T."/>
            <person name="Hayes R.D."/>
            <person name="Mukherjee M."/>
            <person name="Okumura C.Y."/>
            <person name="Schneider R."/>
            <person name="Smith A.J."/>
            <person name="Vanacova S."/>
            <person name="Villalvazo M."/>
            <person name="Haas B.J."/>
            <person name="Pertea M."/>
            <person name="Feldblyum T.V."/>
            <person name="Utterback T.R."/>
            <person name="Shu C.L."/>
            <person name="Osoegawa K."/>
            <person name="de Jong P.J."/>
            <person name="Hrdy I."/>
            <person name="Horvathova L."/>
            <person name="Zubacova Z."/>
            <person name="Dolezal P."/>
            <person name="Malik S.B."/>
            <person name="Logsdon J.M. Jr."/>
            <person name="Henze K."/>
            <person name="Gupta A."/>
            <person name="Wang C.C."/>
            <person name="Dunne R.L."/>
            <person name="Upcroft J.A."/>
            <person name="Upcroft P."/>
            <person name="White O."/>
            <person name="Salzberg S.L."/>
            <person name="Tang P."/>
            <person name="Chiu C.-H."/>
            <person name="Lee Y.-S."/>
            <person name="Embley T.M."/>
            <person name="Coombs G.H."/>
            <person name="Mottram J.C."/>
            <person name="Tachezy J."/>
            <person name="Fraser-Liggett C.M."/>
            <person name="Johnson P.J."/>
        </authorList>
    </citation>
    <scope>NUCLEOTIDE SEQUENCE [LARGE SCALE GENOMIC DNA]</scope>
    <source>
        <strain evidence="3">G3</strain>
    </source>
</reference>
<dbReference type="Pfam" id="PF05712">
    <property type="entry name" value="MRG"/>
    <property type="match status" value="1"/>
</dbReference>
<sequence length="243" mass="28380">MSEFSGHHKSISRSRSRSIKQNAEYTITLSRKKPVFVPKSIKFIRGPQPRPRKFMMDANQWVSMPEVLSQIMVQENSLIQESRAQHLFPPTPETSMAELLNSFELSCYDPDDIMKTEQYRMFTEMISSIFQKNVILFLLYDQEHTVTETIKSDILANTPAIFILRFIYYLPELLKYEDPESETSKKMQEGIKRLLDFCIENANEFFVLPSSYHRPTPQIPTHGQKHVSKTESHGNRAVKEKKK</sequence>
<name>A2E8Z9_TRIV3</name>
<dbReference type="EMBL" id="DS113330">
    <property type="protein sequence ID" value="EAY10883.1"/>
    <property type="molecule type" value="Genomic_DNA"/>
</dbReference>
<evidence type="ECO:0000313" key="3">
    <source>
        <dbReference type="EMBL" id="EAY10883.1"/>
    </source>
</evidence>
<dbReference type="SMR" id="A2E8Z9"/>
<dbReference type="AlphaFoldDB" id="A2E8Z9"/>